<protein>
    <submittedName>
        <fullName evidence="2">Uncharacterized protein</fullName>
    </submittedName>
</protein>
<dbReference type="Proteomes" id="UP000237351">
    <property type="component" value="Chromosome"/>
</dbReference>
<reference evidence="2 3" key="1">
    <citation type="submission" date="2014-06" db="EMBL/GenBank/DDBJ databases">
        <title>The genome of the endonuclear symbiont Nucleicultrix amoebiphila.</title>
        <authorList>
            <person name="Schulz F."/>
            <person name="Horn M."/>
        </authorList>
    </citation>
    <scope>NUCLEOTIDE SEQUENCE [LARGE SCALE GENOMIC DNA]</scope>
    <source>
        <strain evidence="2 3">FS5</strain>
    </source>
</reference>
<name>A0A1W6N4I0_9PROT</name>
<keyword evidence="3" id="KW-1185">Reference proteome</keyword>
<gene>
    <name evidence="2" type="ORF">GQ61_05285</name>
</gene>
<feature type="signal peptide" evidence="1">
    <location>
        <begin position="1"/>
        <end position="25"/>
    </location>
</feature>
<feature type="chain" id="PRO_5013162303" evidence="1">
    <location>
        <begin position="26"/>
        <end position="96"/>
    </location>
</feature>
<evidence type="ECO:0000256" key="1">
    <source>
        <dbReference type="SAM" id="SignalP"/>
    </source>
</evidence>
<sequence length="96" mass="10426">MKYLSIKSIVATLALVMFASASSFADVPLQIKNMKREITQLLAQAAQHGSTGKRGLARTEVGAAKKKLEDLKAQHEDPAFVAEQEDSIKDVEELLG</sequence>
<proteinExistence type="predicted"/>
<keyword evidence="1" id="KW-0732">Signal</keyword>
<evidence type="ECO:0000313" key="3">
    <source>
        <dbReference type="Proteomes" id="UP000237351"/>
    </source>
</evidence>
<accession>A0A1W6N4I0</accession>
<organism evidence="2 3">
    <name type="scientific">Candidatus Nucleicultrix amoebiphila FS5</name>
    <dbReference type="NCBI Taxonomy" id="1414854"/>
    <lineage>
        <taxon>Bacteria</taxon>
        <taxon>Pseudomonadati</taxon>
        <taxon>Pseudomonadota</taxon>
        <taxon>Alphaproteobacteria</taxon>
        <taxon>Holosporales</taxon>
        <taxon>Candidatus Nucleicultricaceae</taxon>
        <taxon>Candidatus Nucleicultrix</taxon>
    </lineage>
</organism>
<dbReference type="EMBL" id="CP008743">
    <property type="protein sequence ID" value="ARN84797.1"/>
    <property type="molecule type" value="Genomic_DNA"/>
</dbReference>
<evidence type="ECO:0000313" key="2">
    <source>
        <dbReference type="EMBL" id="ARN84797.1"/>
    </source>
</evidence>
<dbReference type="AlphaFoldDB" id="A0A1W6N4I0"/>
<dbReference type="KEGG" id="naf:GQ61_05285"/>
<dbReference type="RefSeq" id="WP_085784291.1">
    <property type="nucleotide sequence ID" value="NZ_CP008743.1"/>
</dbReference>